<evidence type="ECO:0000259" key="5">
    <source>
        <dbReference type="PROSITE" id="PS50110"/>
    </source>
</evidence>
<evidence type="ECO:0000256" key="2">
    <source>
        <dbReference type="ARBA" id="ARBA00022553"/>
    </source>
</evidence>
<dbReference type="Pfam" id="PF00072">
    <property type="entry name" value="Response_reg"/>
    <property type="match status" value="1"/>
</dbReference>
<dbReference type="InterPro" id="IPR001789">
    <property type="entry name" value="Sig_transdc_resp-reg_receiver"/>
</dbReference>
<organism evidence="6 7">
    <name type="scientific">Fusibacter ferrireducens</name>
    <dbReference type="NCBI Taxonomy" id="2785058"/>
    <lineage>
        <taxon>Bacteria</taxon>
        <taxon>Bacillati</taxon>
        <taxon>Bacillota</taxon>
        <taxon>Clostridia</taxon>
        <taxon>Eubacteriales</taxon>
        <taxon>Eubacteriales Family XII. Incertae Sedis</taxon>
        <taxon>Fusibacter</taxon>
    </lineage>
</organism>
<feature type="domain" description="Response regulatory" evidence="5">
    <location>
        <begin position="2"/>
        <end position="121"/>
    </location>
</feature>
<keyword evidence="2 4" id="KW-0597">Phosphoprotein</keyword>
<comment type="caution">
    <text evidence="6">The sequence shown here is derived from an EMBL/GenBank/DDBJ whole genome shotgun (WGS) entry which is preliminary data.</text>
</comment>
<proteinExistence type="predicted"/>
<dbReference type="PROSITE" id="PS50110">
    <property type="entry name" value="RESPONSE_REGULATORY"/>
    <property type="match status" value="1"/>
</dbReference>
<evidence type="ECO:0000313" key="6">
    <source>
        <dbReference type="EMBL" id="MBF4693567.1"/>
    </source>
</evidence>
<name>A0ABR9ZSX8_9FIRM</name>
<protein>
    <recommendedName>
        <fullName evidence="1">Stage 0 sporulation protein A homolog</fullName>
    </recommendedName>
</protein>
<sequence length="128" mass="14761">MNILIVEDNKYQLENLKKMVMEGLGDHAGNIYCASNISAAKRIFEEDPIDFFMLDISLGYESGLDLADMIHNTKTYEDACIAIISAHKKYENRATEDSKCHVFIEKPYRKEEILELVNRALIHHLEKI</sequence>
<keyword evidence="7" id="KW-1185">Reference proteome</keyword>
<dbReference type="SMART" id="SM00448">
    <property type="entry name" value="REC"/>
    <property type="match status" value="1"/>
</dbReference>
<feature type="modified residue" description="4-aspartylphosphate" evidence="4">
    <location>
        <position position="55"/>
    </location>
</feature>
<evidence type="ECO:0000256" key="3">
    <source>
        <dbReference type="ARBA" id="ARBA00024867"/>
    </source>
</evidence>
<comment type="function">
    <text evidence="3">May play the central regulatory role in sporulation. It may be an element of the effector pathway responsible for the activation of sporulation genes in response to nutritional stress. Spo0A may act in concert with spo0H (a sigma factor) to control the expression of some genes that are critical to the sporulation process.</text>
</comment>
<reference evidence="6 7" key="1">
    <citation type="submission" date="2020-11" db="EMBL/GenBank/DDBJ databases">
        <title>Fusibacter basophilias sp. nov.</title>
        <authorList>
            <person name="Qiu D."/>
        </authorList>
    </citation>
    <scope>NUCLEOTIDE SEQUENCE [LARGE SCALE GENOMIC DNA]</scope>
    <source>
        <strain evidence="6 7">Q10-2</strain>
    </source>
</reference>
<dbReference type="PANTHER" id="PTHR44591">
    <property type="entry name" value="STRESS RESPONSE REGULATOR PROTEIN 1"/>
    <property type="match status" value="1"/>
</dbReference>
<dbReference type="PANTHER" id="PTHR44591:SF3">
    <property type="entry name" value="RESPONSE REGULATORY DOMAIN-CONTAINING PROTEIN"/>
    <property type="match status" value="1"/>
</dbReference>
<dbReference type="InterPro" id="IPR050595">
    <property type="entry name" value="Bact_response_regulator"/>
</dbReference>
<accession>A0ABR9ZSX8</accession>
<evidence type="ECO:0000313" key="7">
    <source>
        <dbReference type="Proteomes" id="UP000614200"/>
    </source>
</evidence>
<dbReference type="Gene3D" id="3.40.50.2300">
    <property type="match status" value="1"/>
</dbReference>
<dbReference type="EMBL" id="JADKNH010000006">
    <property type="protein sequence ID" value="MBF4693567.1"/>
    <property type="molecule type" value="Genomic_DNA"/>
</dbReference>
<evidence type="ECO:0000256" key="1">
    <source>
        <dbReference type="ARBA" id="ARBA00018672"/>
    </source>
</evidence>
<dbReference type="RefSeq" id="WP_194701811.1">
    <property type="nucleotide sequence ID" value="NZ_JADKNH010000006.1"/>
</dbReference>
<dbReference type="InterPro" id="IPR011006">
    <property type="entry name" value="CheY-like_superfamily"/>
</dbReference>
<evidence type="ECO:0000256" key="4">
    <source>
        <dbReference type="PROSITE-ProRule" id="PRU00169"/>
    </source>
</evidence>
<dbReference type="SUPFAM" id="SSF52172">
    <property type="entry name" value="CheY-like"/>
    <property type="match status" value="1"/>
</dbReference>
<dbReference type="Proteomes" id="UP000614200">
    <property type="component" value="Unassembled WGS sequence"/>
</dbReference>
<gene>
    <name evidence="6" type="ORF">ISU02_10565</name>
</gene>